<dbReference type="RefSeq" id="WP_095042561.1">
    <property type="nucleotide sequence ID" value="NZ_LN890655.1"/>
</dbReference>
<feature type="binding site" evidence="11">
    <location>
        <position position="162"/>
    </location>
    <ligand>
        <name>ATP</name>
        <dbReference type="ChEBI" id="CHEBI:30616"/>
    </ligand>
</feature>
<evidence type="ECO:0000313" key="14">
    <source>
        <dbReference type="Proteomes" id="UP000215027"/>
    </source>
</evidence>
<feature type="binding site" evidence="11">
    <location>
        <position position="55"/>
    </location>
    <ligand>
        <name>ATP</name>
        <dbReference type="ChEBI" id="CHEBI:30616"/>
    </ligand>
</feature>
<evidence type="ECO:0000256" key="8">
    <source>
        <dbReference type="ARBA" id="ARBA00022840"/>
    </source>
</evidence>
<feature type="domain" description="Aspartate/glutamate/uridylate kinase" evidence="12">
    <location>
        <begin position="8"/>
        <end position="216"/>
    </location>
</feature>
<comment type="caution">
    <text evidence="11">Lacks conserved residue(s) required for the propagation of feature annotation.</text>
</comment>
<proteinExistence type="inferred from homology"/>
<evidence type="ECO:0000256" key="1">
    <source>
        <dbReference type="ARBA" id="ARBA00004496"/>
    </source>
</evidence>
<comment type="activity regulation">
    <text evidence="11">Inhibited by UTP.</text>
</comment>
<evidence type="ECO:0000256" key="11">
    <source>
        <dbReference type="HAMAP-Rule" id="MF_01220"/>
    </source>
</evidence>
<comment type="subcellular location">
    <subcellularLocation>
        <location evidence="1 11">Cytoplasm</location>
    </subcellularLocation>
</comment>
<dbReference type="Pfam" id="PF00696">
    <property type="entry name" value="AA_kinase"/>
    <property type="match status" value="1"/>
</dbReference>
<dbReference type="FunFam" id="3.40.1160.10:FF:000001">
    <property type="entry name" value="Uridylate kinase"/>
    <property type="match status" value="1"/>
</dbReference>
<comment type="subunit">
    <text evidence="11">Homohexamer.</text>
</comment>
<feature type="binding site" evidence="11">
    <location>
        <begin position="135"/>
        <end position="142"/>
    </location>
    <ligand>
        <name>UMP</name>
        <dbReference type="ChEBI" id="CHEBI:57865"/>
    </ligand>
</feature>
<dbReference type="Gene3D" id="3.40.1160.10">
    <property type="entry name" value="Acetylglutamate kinase-like"/>
    <property type="match status" value="1"/>
</dbReference>
<dbReference type="EC" id="2.7.4.22" evidence="11"/>
<name>A0A170PF70_9CHLR</name>
<evidence type="ECO:0000256" key="5">
    <source>
        <dbReference type="ARBA" id="ARBA00022679"/>
    </source>
</evidence>
<keyword evidence="14" id="KW-1185">Reference proteome</keyword>
<evidence type="ECO:0000256" key="9">
    <source>
        <dbReference type="ARBA" id="ARBA00022975"/>
    </source>
</evidence>
<keyword evidence="8 11" id="KW-0067">ATP-binding</keyword>
<keyword evidence="4 11" id="KW-0963">Cytoplasm</keyword>
<comment type="pathway">
    <text evidence="2 11">Pyrimidine metabolism; CTP biosynthesis via de novo pathway; UDP from UMP (UMPK route): step 1/1.</text>
</comment>
<dbReference type="InterPro" id="IPR011817">
    <property type="entry name" value="Uridylate_kinase"/>
</dbReference>
<dbReference type="EMBL" id="LN890655">
    <property type="protein sequence ID" value="CUS03013.2"/>
    <property type="molecule type" value="Genomic_DNA"/>
</dbReference>
<dbReference type="CDD" id="cd04254">
    <property type="entry name" value="AAK_UMPK-PyrH-Ec"/>
    <property type="match status" value="1"/>
</dbReference>
<comment type="function">
    <text evidence="11">Catalyzes the reversible phosphorylation of UMP to UDP.</text>
</comment>
<feature type="binding site" evidence="11">
    <location>
        <position position="168"/>
    </location>
    <ligand>
        <name>ATP</name>
        <dbReference type="ChEBI" id="CHEBI:30616"/>
    </ligand>
</feature>
<feature type="binding site" evidence="11">
    <location>
        <position position="54"/>
    </location>
    <ligand>
        <name>UMP</name>
        <dbReference type="ChEBI" id="CHEBI:57865"/>
    </ligand>
</feature>
<dbReference type="GO" id="GO:0005737">
    <property type="term" value="C:cytoplasm"/>
    <property type="evidence" value="ECO:0007669"/>
    <property type="project" value="UniProtKB-SubCell"/>
</dbReference>
<dbReference type="NCBIfam" id="TIGR02075">
    <property type="entry name" value="pyrH_bact"/>
    <property type="match status" value="1"/>
</dbReference>
<keyword evidence="6 11" id="KW-0547">Nucleotide-binding</keyword>
<evidence type="ECO:0000256" key="2">
    <source>
        <dbReference type="ARBA" id="ARBA00004791"/>
    </source>
</evidence>
<feature type="binding site" evidence="11">
    <location>
        <position position="74"/>
    </location>
    <ligand>
        <name>UMP</name>
        <dbReference type="ChEBI" id="CHEBI:57865"/>
    </ligand>
</feature>
<accession>A0A170PF70</accession>
<dbReference type="GO" id="GO:0006225">
    <property type="term" value="P:UDP biosynthetic process"/>
    <property type="evidence" value="ECO:0007669"/>
    <property type="project" value="TreeGrafter"/>
</dbReference>
<dbReference type="InterPro" id="IPR001048">
    <property type="entry name" value="Asp/Glu/Uridylate_kinase"/>
</dbReference>
<feature type="binding site" evidence="11">
    <location>
        <begin position="12"/>
        <end position="15"/>
    </location>
    <ligand>
        <name>ATP</name>
        <dbReference type="ChEBI" id="CHEBI:30616"/>
    </ligand>
</feature>
<evidence type="ECO:0000256" key="3">
    <source>
        <dbReference type="ARBA" id="ARBA00007614"/>
    </source>
</evidence>
<sequence>MPDVRYRRILLKMGGEALAGQGESGIAPQNAIEVAQVVKDIHDLGVQVALVIGGGNLWRGSVGTKYGMDQTTADHIGMLATVMNALVLKDVLERAGVVTRVQTAFEIRAIAEPYIRLRAIRHMEKGRVVILAGGTGNPYFTTDSAGALRAMELNAEVMIKATKVGAIYDDDPLKNPNAKPFDRLTYQQFLEMRLRVLDTTAVSLCMDNNMPIVVLDFWQKDSVKRFVLGETVGTTISA</sequence>
<evidence type="ECO:0000259" key="12">
    <source>
        <dbReference type="Pfam" id="PF00696"/>
    </source>
</evidence>
<dbReference type="InterPro" id="IPR036393">
    <property type="entry name" value="AceGlu_kinase-like_sf"/>
</dbReference>
<organism evidence="13 14">
    <name type="scientific">Candidatus Promineifilum breve</name>
    <dbReference type="NCBI Taxonomy" id="1806508"/>
    <lineage>
        <taxon>Bacteria</taxon>
        <taxon>Bacillati</taxon>
        <taxon>Chloroflexota</taxon>
        <taxon>Ardenticatenia</taxon>
        <taxon>Candidatus Promineifilales</taxon>
        <taxon>Candidatus Promineifilaceae</taxon>
        <taxon>Candidatus Promineifilum</taxon>
    </lineage>
</organism>
<comment type="catalytic activity">
    <reaction evidence="10 11">
        <text>UMP + ATP = UDP + ADP</text>
        <dbReference type="Rhea" id="RHEA:24400"/>
        <dbReference type="ChEBI" id="CHEBI:30616"/>
        <dbReference type="ChEBI" id="CHEBI:57865"/>
        <dbReference type="ChEBI" id="CHEBI:58223"/>
        <dbReference type="ChEBI" id="CHEBI:456216"/>
        <dbReference type="EC" id="2.7.4.22"/>
    </reaction>
</comment>
<dbReference type="PIRSF" id="PIRSF005650">
    <property type="entry name" value="Uridylate_kin"/>
    <property type="match status" value="1"/>
</dbReference>
<dbReference type="HAMAP" id="MF_01220_B">
    <property type="entry name" value="PyrH_B"/>
    <property type="match status" value="1"/>
</dbReference>
<dbReference type="OrthoDB" id="9807458at2"/>
<dbReference type="PANTHER" id="PTHR42833">
    <property type="entry name" value="URIDYLATE KINASE"/>
    <property type="match status" value="1"/>
</dbReference>
<feature type="binding site" evidence="11">
    <location>
        <position position="171"/>
    </location>
    <ligand>
        <name>ATP</name>
        <dbReference type="ChEBI" id="CHEBI:30616"/>
    </ligand>
</feature>
<dbReference type="GO" id="GO:0033862">
    <property type="term" value="F:UMP kinase activity"/>
    <property type="evidence" value="ECO:0007669"/>
    <property type="project" value="UniProtKB-EC"/>
</dbReference>
<gene>
    <name evidence="11 13" type="primary">pyrH</name>
    <name evidence="13" type="ORF">CFX0092_A1135</name>
</gene>
<protein>
    <recommendedName>
        <fullName evidence="11">Uridylate kinase</fullName>
        <shortName evidence="11">UK</shortName>
        <ecNumber evidence="11">2.7.4.22</ecNumber>
    </recommendedName>
    <alternativeName>
        <fullName evidence="11">Uridine monophosphate kinase</fullName>
        <shortName evidence="11">UMP kinase</shortName>
        <shortName evidence="11">UMPK</shortName>
    </alternativeName>
</protein>
<evidence type="ECO:0000256" key="6">
    <source>
        <dbReference type="ARBA" id="ARBA00022741"/>
    </source>
</evidence>
<dbReference type="KEGG" id="pbf:CFX0092_A1135"/>
<dbReference type="GO" id="GO:0005524">
    <property type="term" value="F:ATP binding"/>
    <property type="evidence" value="ECO:0007669"/>
    <property type="project" value="UniProtKB-KW"/>
</dbReference>
<evidence type="ECO:0000256" key="4">
    <source>
        <dbReference type="ARBA" id="ARBA00022490"/>
    </source>
</evidence>
<dbReference type="InterPro" id="IPR015963">
    <property type="entry name" value="Uridylate_kinase_bac"/>
</dbReference>
<feature type="binding site" evidence="11">
    <location>
        <position position="59"/>
    </location>
    <ligand>
        <name>ATP</name>
        <dbReference type="ChEBI" id="CHEBI:30616"/>
    </ligand>
</feature>
<dbReference type="AlphaFoldDB" id="A0A170PF70"/>
<dbReference type="GO" id="GO:0044210">
    <property type="term" value="P:'de novo' CTP biosynthetic process"/>
    <property type="evidence" value="ECO:0007669"/>
    <property type="project" value="UniProtKB-UniRule"/>
</dbReference>
<keyword evidence="7 11" id="KW-0418">Kinase</keyword>
<evidence type="ECO:0000256" key="7">
    <source>
        <dbReference type="ARBA" id="ARBA00022777"/>
    </source>
</evidence>
<comment type="similarity">
    <text evidence="3 11">Belongs to the UMP kinase family.</text>
</comment>
<dbReference type="Proteomes" id="UP000215027">
    <property type="component" value="Chromosome I"/>
</dbReference>
<reference evidence="13" key="1">
    <citation type="submission" date="2016-01" db="EMBL/GenBank/DDBJ databases">
        <authorList>
            <person name="Mcilroy J.S."/>
            <person name="Karst M S."/>
            <person name="Albertsen M."/>
        </authorList>
    </citation>
    <scope>NUCLEOTIDE SEQUENCE</scope>
    <source>
        <strain evidence="13">Cfx-K</strain>
    </source>
</reference>
<keyword evidence="9 11" id="KW-0665">Pyrimidine biosynthesis</keyword>
<keyword evidence="5 11" id="KW-0808">Transferase</keyword>
<evidence type="ECO:0000313" key="13">
    <source>
        <dbReference type="EMBL" id="CUS03013.2"/>
    </source>
</evidence>
<evidence type="ECO:0000256" key="10">
    <source>
        <dbReference type="ARBA" id="ARBA00047767"/>
    </source>
</evidence>
<dbReference type="SUPFAM" id="SSF53633">
    <property type="entry name" value="Carbamate kinase-like"/>
    <property type="match status" value="1"/>
</dbReference>
<dbReference type="UniPathway" id="UPA00159">
    <property type="reaction ID" value="UER00275"/>
</dbReference>
<dbReference type="PANTHER" id="PTHR42833:SF4">
    <property type="entry name" value="URIDYLATE KINASE PUMPKIN, CHLOROPLASTIC"/>
    <property type="match status" value="1"/>
</dbReference>